<feature type="domain" description="Homogentisate 1,2-dioxygenase N-terminal" evidence="14">
    <location>
        <begin position="20"/>
        <end position="294"/>
    </location>
</feature>
<protein>
    <recommendedName>
        <fullName evidence="4">homogentisate 1,2-dioxygenase</fullName>
        <ecNumber evidence="4">1.13.11.5</ecNumber>
    </recommendedName>
</protein>
<reference evidence="15 16" key="1">
    <citation type="journal article" date="2014" name="PLoS Genet.">
        <title>Analysis of the Phlebiopsis gigantea genome, transcriptome and secretome provides insight into its pioneer colonization strategies of wood.</title>
        <authorList>
            <person name="Hori C."/>
            <person name="Ishida T."/>
            <person name="Igarashi K."/>
            <person name="Samejima M."/>
            <person name="Suzuki H."/>
            <person name="Master E."/>
            <person name="Ferreira P."/>
            <person name="Ruiz-Duenas F.J."/>
            <person name="Held B."/>
            <person name="Canessa P."/>
            <person name="Larrondo L.F."/>
            <person name="Schmoll M."/>
            <person name="Druzhinina I.S."/>
            <person name="Kubicek C.P."/>
            <person name="Gaskell J.A."/>
            <person name="Kersten P."/>
            <person name="St John F."/>
            <person name="Glasner J."/>
            <person name="Sabat G."/>
            <person name="Splinter BonDurant S."/>
            <person name="Syed K."/>
            <person name="Yadav J."/>
            <person name="Mgbeahuruike A.C."/>
            <person name="Kovalchuk A."/>
            <person name="Asiegbu F.O."/>
            <person name="Lackner G."/>
            <person name="Hoffmeister D."/>
            <person name="Rencoret J."/>
            <person name="Gutierrez A."/>
            <person name="Sun H."/>
            <person name="Lindquist E."/>
            <person name="Barry K."/>
            <person name="Riley R."/>
            <person name="Grigoriev I.V."/>
            <person name="Henrissat B."/>
            <person name="Kues U."/>
            <person name="Berka R.M."/>
            <person name="Martinez A.T."/>
            <person name="Covert S.F."/>
            <person name="Blanchette R.A."/>
            <person name="Cullen D."/>
        </authorList>
    </citation>
    <scope>NUCLEOTIDE SEQUENCE [LARGE SCALE GENOMIC DNA]</scope>
    <source>
        <strain evidence="15 16">11061_1 CR5-6</strain>
    </source>
</reference>
<feature type="binding site" evidence="12">
    <location>
        <position position="386"/>
    </location>
    <ligand>
        <name>homogentisate</name>
        <dbReference type="ChEBI" id="CHEBI:16169"/>
    </ligand>
</feature>
<dbReference type="GO" id="GO:0006572">
    <property type="term" value="P:L-tyrosine catabolic process"/>
    <property type="evidence" value="ECO:0007669"/>
    <property type="project" value="UniProtKB-KW"/>
</dbReference>
<feature type="binding site" evidence="12">
    <location>
        <position position="386"/>
    </location>
    <ligand>
        <name>Fe cation</name>
        <dbReference type="ChEBI" id="CHEBI:24875"/>
    </ligand>
</feature>
<evidence type="ECO:0000256" key="8">
    <source>
        <dbReference type="ARBA" id="ARBA00023002"/>
    </source>
</evidence>
<keyword evidence="16" id="KW-1185">Reference proteome</keyword>
<keyword evidence="7" id="KW-0223">Dioxygenase</keyword>
<name>A0A0C3SBJ3_PHLG1</name>
<dbReference type="Proteomes" id="UP000053257">
    <property type="component" value="Unassembled WGS sequence"/>
</dbReference>
<dbReference type="HOGENOM" id="CLU_027174_0_0_1"/>
<feature type="binding site" evidence="12">
    <location>
        <position position="350"/>
    </location>
    <ligand>
        <name>Fe cation</name>
        <dbReference type="ChEBI" id="CHEBI:24875"/>
    </ligand>
</feature>
<proteinExistence type="inferred from homology"/>
<evidence type="ECO:0000256" key="12">
    <source>
        <dbReference type="PIRSR" id="PIRSR605708-2"/>
    </source>
</evidence>
<dbReference type="Gene3D" id="2.60.120.10">
    <property type="entry name" value="Jelly Rolls"/>
    <property type="match status" value="1"/>
</dbReference>
<comment type="similarity">
    <text evidence="3">Belongs to the homogentisate dioxygenase family.</text>
</comment>
<evidence type="ECO:0000256" key="3">
    <source>
        <dbReference type="ARBA" id="ARBA00007757"/>
    </source>
</evidence>
<comment type="cofactor">
    <cofactor evidence="1 12">
        <name>Fe cation</name>
        <dbReference type="ChEBI" id="CHEBI:24875"/>
    </cofactor>
</comment>
<feature type="binding site" evidence="12">
    <location>
        <position position="365"/>
    </location>
    <ligand>
        <name>homogentisate</name>
        <dbReference type="ChEBI" id="CHEBI:16169"/>
    </ligand>
</feature>
<accession>A0A0C3SBJ3</accession>
<evidence type="ECO:0000256" key="7">
    <source>
        <dbReference type="ARBA" id="ARBA00022964"/>
    </source>
</evidence>
<dbReference type="Pfam" id="PF20510">
    <property type="entry name" value="HgmA_N"/>
    <property type="match status" value="1"/>
</dbReference>
<feature type="binding site" evidence="12">
    <location>
        <position position="356"/>
    </location>
    <ligand>
        <name>Fe cation</name>
        <dbReference type="ChEBI" id="CHEBI:24875"/>
    </ligand>
</feature>
<evidence type="ECO:0000256" key="4">
    <source>
        <dbReference type="ARBA" id="ARBA00013127"/>
    </source>
</evidence>
<dbReference type="GO" id="GO:0046872">
    <property type="term" value="F:metal ion binding"/>
    <property type="evidence" value="ECO:0007669"/>
    <property type="project" value="UniProtKB-KW"/>
</dbReference>
<dbReference type="STRING" id="745531.A0A0C3SBJ3"/>
<evidence type="ECO:0000256" key="1">
    <source>
        <dbReference type="ARBA" id="ARBA00001962"/>
    </source>
</evidence>
<keyword evidence="8" id="KW-0560">Oxidoreductase</keyword>
<dbReference type="PANTHER" id="PTHR11056">
    <property type="entry name" value="HOMOGENTISATE 1,2-DIOXYGENASE"/>
    <property type="match status" value="1"/>
</dbReference>
<dbReference type="GO" id="GO:0005737">
    <property type="term" value="C:cytoplasm"/>
    <property type="evidence" value="ECO:0007669"/>
    <property type="project" value="TreeGrafter"/>
</dbReference>
<comment type="pathway">
    <text evidence="2">Amino-acid degradation; L-phenylalanine degradation; acetoacetate and fumarate from L-phenylalanine: step 4/6.</text>
</comment>
<dbReference type="SUPFAM" id="SSF51182">
    <property type="entry name" value="RmlC-like cupins"/>
    <property type="match status" value="1"/>
</dbReference>
<dbReference type="UniPathway" id="UPA00139">
    <property type="reaction ID" value="UER00339"/>
</dbReference>
<dbReference type="GO" id="GO:0006559">
    <property type="term" value="P:L-phenylalanine catabolic process"/>
    <property type="evidence" value="ECO:0007669"/>
    <property type="project" value="UniProtKB-UniPathway"/>
</dbReference>
<dbReference type="OrthoDB" id="1689029at2759"/>
<dbReference type="InterPro" id="IPR005708">
    <property type="entry name" value="Homogentis_dOase"/>
</dbReference>
<keyword evidence="5 12" id="KW-0479">Metal-binding</keyword>
<organism evidence="15 16">
    <name type="scientific">Phlebiopsis gigantea (strain 11061_1 CR5-6)</name>
    <name type="common">White-rot fungus</name>
    <name type="synonym">Peniophora gigantea</name>
    <dbReference type="NCBI Taxonomy" id="745531"/>
    <lineage>
        <taxon>Eukaryota</taxon>
        <taxon>Fungi</taxon>
        <taxon>Dikarya</taxon>
        <taxon>Basidiomycota</taxon>
        <taxon>Agaricomycotina</taxon>
        <taxon>Agaricomycetes</taxon>
        <taxon>Polyporales</taxon>
        <taxon>Phanerochaetaceae</taxon>
        <taxon>Phlebiopsis</taxon>
    </lineage>
</organism>
<dbReference type="CDD" id="cd07000">
    <property type="entry name" value="cupin_HGO_N"/>
    <property type="match status" value="1"/>
</dbReference>
<dbReference type="PANTHER" id="PTHR11056:SF0">
    <property type="entry name" value="HOMOGENTISATE 1,2-DIOXYGENASE"/>
    <property type="match status" value="1"/>
</dbReference>
<dbReference type="GO" id="GO:0004411">
    <property type="term" value="F:homogentisate 1,2-dioxygenase activity"/>
    <property type="evidence" value="ECO:0007669"/>
    <property type="project" value="UniProtKB-EC"/>
</dbReference>
<evidence type="ECO:0000256" key="5">
    <source>
        <dbReference type="ARBA" id="ARBA00022723"/>
    </source>
</evidence>
<dbReference type="InterPro" id="IPR046452">
    <property type="entry name" value="HgmA_N"/>
</dbReference>
<dbReference type="Pfam" id="PF04209">
    <property type="entry name" value="HgmA_C"/>
    <property type="match status" value="1"/>
</dbReference>
<evidence type="ECO:0000256" key="10">
    <source>
        <dbReference type="ARBA" id="ARBA00023232"/>
    </source>
</evidence>
<evidence type="ECO:0000259" key="13">
    <source>
        <dbReference type="Pfam" id="PF04209"/>
    </source>
</evidence>
<evidence type="ECO:0000313" key="16">
    <source>
        <dbReference type="Proteomes" id="UP000053257"/>
    </source>
</evidence>
<evidence type="ECO:0000256" key="6">
    <source>
        <dbReference type="ARBA" id="ARBA00022878"/>
    </source>
</evidence>
<dbReference type="EC" id="1.13.11.5" evidence="4"/>
<dbReference type="AlphaFoldDB" id="A0A0C3SBJ3"/>
<gene>
    <name evidence="15" type="ORF">PHLGIDRAFT_88764</name>
</gene>
<keyword evidence="6" id="KW-0828">Tyrosine catabolism</keyword>
<evidence type="ECO:0000256" key="9">
    <source>
        <dbReference type="ARBA" id="ARBA00023004"/>
    </source>
</evidence>
<dbReference type="FunFam" id="2.60.120.10:FF:000034">
    <property type="entry name" value="Homogentisate 1,2-dioxygenase"/>
    <property type="match status" value="1"/>
</dbReference>
<feature type="active site" description="Proton acceptor" evidence="11">
    <location>
        <position position="307"/>
    </location>
</feature>
<dbReference type="NCBIfam" id="TIGR01015">
    <property type="entry name" value="hmgA"/>
    <property type="match status" value="1"/>
</dbReference>
<evidence type="ECO:0000313" key="15">
    <source>
        <dbReference type="EMBL" id="KIP08015.1"/>
    </source>
</evidence>
<feature type="domain" description="Homogentisate 1,2-dioxygenase C-terminal" evidence="13">
    <location>
        <begin position="296"/>
        <end position="448"/>
    </location>
</feature>
<dbReference type="InterPro" id="IPR014710">
    <property type="entry name" value="RmlC-like_jellyroll"/>
</dbReference>
<keyword evidence="10" id="KW-0585">Phenylalanine catabolism</keyword>
<evidence type="ECO:0000259" key="14">
    <source>
        <dbReference type="Pfam" id="PF20510"/>
    </source>
</evidence>
<dbReference type="InterPro" id="IPR011051">
    <property type="entry name" value="RmlC_Cupin_sf"/>
</dbReference>
<evidence type="ECO:0000256" key="2">
    <source>
        <dbReference type="ARBA" id="ARBA00004704"/>
    </source>
</evidence>
<dbReference type="InterPro" id="IPR046451">
    <property type="entry name" value="HgmA_C"/>
</dbReference>
<evidence type="ECO:0000256" key="11">
    <source>
        <dbReference type="PIRSR" id="PIRSR605708-1"/>
    </source>
</evidence>
<dbReference type="EMBL" id="KN840486">
    <property type="protein sequence ID" value="KIP08015.1"/>
    <property type="molecule type" value="Genomic_DNA"/>
</dbReference>
<keyword evidence="9 12" id="KW-0408">Iron</keyword>
<sequence>MPTAAGGYSVARGKGDPYSYQVGFGNYFASEALPNVLPIGQNNPQKVKYDLYTEGINGTPFTVPRAQNQHSWFYRIRPSVAHNGFVKADKQNPHLVAEFSLSSPNQHVSPTQHAWTPHSPPASEKVSFVHSLKTMLGNGGPMSSEGIAIHLYACNADMVQEAFVNSDGDFLIVPVHGRLDIQTEFGKMMVFPGEIAVVQRGLKWKVTLPDGKADGYIQEIFGSHYALPELGPLGASGLANIRDFEHPIAHFDIDQTPWNVTYKLGGQLFTCNQEHTPFDVVAWHGNYVPYKYDLDAFIAVGSISKDHSDPSIFTVLTAPSKTPGVALADFAIFKERWDVADGTFRPPYFHRNTASEVLGLIKGVYEGRSDGFTPGALSYETGFCPHGVSGEVFTAASEGELKPSKVQEGTLMVLFESSMMLAVTDYAINTDKRHDHEPSMWNSLDAKFMKYKDQISLKL</sequence>